<comment type="caution">
    <text evidence="1">The sequence shown here is derived from an EMBL/GenBank/DDBJ whole genome shotgun (WGS) entry which is preliminary data.</text>
</comment>
<dbReference type="EMBL" id="JADWYS010000001">
    <property type="protein sequence ID" value="MBG9386418.1"/>
    <property type="molecule type" value="Genomic_DNA"/>
</dbReference>
<proteinExistence type="predicted"/>
<reference evidence="1" key="1">
    <citation type="submission" date="2020-11" db="EMBL/GenBank/DDBJ databases">
        <title>Bacterial whole genome sequence for Caenimonas sp. DR4.4.</title>
        <authorList>
            <person name="Le V."/>
            <person name="Ko S.-R."/>
            <person name="Ahn C.-Y."/>
            <person name="Oh H.-M."/>
        </authorList>
    </citation>
    <scope>NUCLEOTIDE SEQUENCE</scope>
    <source>
        <strain evidence="1">DR4.4</strain>
    </source>
</reference>
<dbReference type="AlphaFoldDB" id="A0A931ME06"/>
<sequence length="105" mass="11507">MDKLSVISPIGAEAVEQKNLAKRLDTLNGKVVAEVWNEDFKGDIMFPIYRELLKERFPDVKIVPYTDIPFASLKGTPSYQKEVLGSIIEALRAKGADAVITGNGG</sequence>
<name>A0A931ME06_9BURK</name>
<dbReference type="Proteomes" id="UP000651050">
    <property type="component" value="Unassembled WGS sequence"/>
</dbReference>
<keyword evidence="2" id="KW-1185">Reference proteome</keyword>
<dbReference type="RefSeq" id="WP_196984408.1">
    <property type="nucleotide sequence ID" value="NZ_JADWYS010000001.1"/>
</dbReference>
<organism evidence="1 2">
    <name type="scientific">Caenimonas aquaedulcis</name>
    <dbReference type="NCBI Taxonomy" id="2793270"/>
    <lineage>
        <taxon>Bacteria</taxon>
        <taxon>Pseudomonadati</taxon>
        <taxon>Pseudomonadota</taxon>
        <taxon>Betaproteobacteria</taxon>
        <taxon>Burkholderiales</taxon>
        <taxon>Comamonadaceae</taxon>
        <taxon>Caenimonas</taxon>
    </lineage>
</organism>
<gene>
    <name evidence="1" type="ORF">I5803_00145</name>
</gene>
<evidence type="ECO:0000313" key="2">
    <source>
        <dbReference type="Proteomes" id="UP000651050"/>
    </source>
</evidence>
<protein>
    <submittedName>
        <fullName evidence="1">Uncharacterized protein</fullName>
    </submittedName>
</protein>
<evidence type="ECO:0000313" key="1">
    <source>
        <dbReference type="EMBL" id="MBG9386418.1"/>
    </source>
</evidence>
<accession>A0A931ME06</accession>